<accession>A0A6C0GQ96</accession>
<evidence type="ECO:0000313" key="2">
    <source>
        <dbReference type="EMBL" id="QHT70246.1"/>
    </source>
</evidence>
<protein>
    <submittedName>
        <fullName evidence="2">DUF4242 domain-containing protein</fullName>
    </submittedName>
</protein>
<dbReference type="InterPro" id="IPR025336">
    <property type="entry name" value="SCO4226-like"/>
</dbReference>
<gene>
    <name evidence="2" type="ORF">GXP67_28155</name>
</gene>
<dbReference type="InterPro" id="IPR042557">
    <property type="entry name" value="SCO4226"/>
</dbReference>
<dbReference type="EMBL" id="CP048222">
    <property type="protein sequence ID" value="QHT70246.1"/>
    <property type="molecule type" value="Genomic_DNA"/>
</dbReference>
<reference evidence="2 3" key="1">
    <citation type="submission" date="2020-01" db="EMBL/GenBank/DDBJ databases">
        <authorList>
            <person name="Kim M.K."/>
        </authorList>
    </citation>
    <scope>NUCLEOTIDE SEQUENCE [LARGE SCALE GENOMIC DNA]</scope>
    <source>
        <strain evidence="2 3">172606-1</strain>
    </source>
</reference>
<evidence type="ECO:0000256" key="1">
    <source>
        <dbReference type="SAM" id="SignalP"/>
    </source>
</evidence>
<evidence type="ECO:0000313" key="3">
    <source>
        <dbReference type="Proteomes" id="UP000480178"/>
    </source>
</evidence>
<dbReference type="KEGG" id="rhoz:GXP67_28155"/>
<dbReference type="Proteomes" id="UP000480178">
    <property type="component" value="Chromosome"/>
</dbReference>
<organism evidence="2 3">
    <name type="scientific">Rhodocytophaga rosea</name>
    <dbReference type="NCBI Taxonomy" id="2704465"/>
    <lineage>
        <taxon>Bacteria</taxon>
        <taxon>Pseudomonadati</taxon>
        <taxon>Bacteroidota</taxon>
        <taxon>Cytophagia</taxon>
        <taxon>Cytophagales</taxon>
        <taxon>Rhodocytophagaceae</taxon>
        <taxon>Rhodocytophaga</taxon>
    </lineage>
</organism>
<dbReference type="AlphaFoldDB" id="A0A6C0GQ96"/>
<dbReference type="Pfam" id="PF14026">
    <property type="entry name" value="SCO4226-like"/>
    <property type="match status" value="2"/>
</dbReference>
<dbReference type="RefSeq" id="WP_162446227.1">
    <property type="nucleotide sequence ID" value="NZ_CP048222.1"/>
</dbReference>
<feature type="chain" id="PRO_5025504432" evidence="1">
    <location>
        <begin position="24"/>
        <end position="213"/>
    </location>
</feature>
<proteinExistence type="predicted"/>
<name>A0A6C0GQ96_9BACT</name>
<dbReference type="Gene3D" id="3.30.70.3090">
    <property type="entry name" value="ORF SCO4226, nickel-binding ferredoxin-like monomer"/>
    <property type="match status" value="2"/>
</dbReference>
<sequence length="213" mass="23459">MKTFVKVLFTASIYSIISFHLFAQSGQASISSQSFEGNRHLYIDVHQLQPGKVKFEGVAEAHAKDLAVQSKYGVQFLKYWVDEQKGLVYCLSSASDSASIRKTHAEAHGLLPAYTYQVTDGPEAIIHGKGEFYLDVYELGAGKVTAKDVAAAHEKDLAVQQKYGVNFINYWVDENSGTVMCLSEAKNSTSVIHTHKEAHGLVPAYVLKVKQGE</sequence>
<feature type="signal peptide" evidence="1">
    <location>
        <begin position="1"/>
        <end position="23"/>
    </location>
</feature>
<keyword evidence="3" id="KW-1185">Reference proteome</keyword>
<keyword evidence="1" id="KW-0732">Signal</keyword>